<gene>
    <name evidence="3" type="ORF">DES40_1412</name>
</gene>
<evidence type="ECO:0000313" key="3">
    <source>
        <dbReference type="EMBL" id="RKQ72075.1"/>
    </source>
</evidence>
<organism evidence="3 4">
    <name type="scientific">Litorimonas taeanensis</name>
    <dbReference type="NCBI Taxonomy" id="568099"/>
    <lineage>
        <taxon>Bacteria</taxon>
        <taxon>Pseudomonadati</taxon>
        <taxon>Pseudomonadota</taxon>
        <taxon>Alphaproteobacteria</taxon>
        <taxon>Maricaulales</taxon>
        <taxon>Robiginitomaculaceae</taxon>
    </lineage>
</organism>
<dbReference type="InParanoid" id="A0A420WMF9"/>
<keyword evidence="1" id="KW-0472">Membrane</keyword>
<keyword evidence="1" id="KW-0812">Transmembrane</keyword>
<name>A0A420WMF9_9PROT</name>
<reference evidence="3 4" key="1">
    <citation type="submission" date="2018-10" db="EMBL/GenBank/DDBJ databases">
        <title>Genomic Encyclopedia of Type Strains, Phase IV (KMG-IV): sequencing the most valuable type-strain genomes for metagenomic binning, comparative biology and taxonomic classification.</title>
        <authorList>
            <person name="Goeker M."/>
        </authorList>
    </citation>
    <scope>NUCLEOTIDE SEQUENCE [LARGE SCALE GENOMIC DNA]</scope>
    <source>
        <strain evidence="3 4">DSM 22008</strain>
    </source>
</reference>
<protein>
    <submittedName>
        <fullName evidence="3">TadE-like protein</fullName>
    </submittedName>
</protein>
<dbReference type="Pfam" id="PF07811">
    <property type="entry name" value="TadE"/>
    <property type="match status" value="1"/>
</dbReference>
<evidence type="ECO:0000259" key="2">
    <source>
        <dbReference type="Pfam" id="PF07811"/>
    </source>
</evidence>
<feature type="domain" description="TadE-like" evidence="2">
    <location>
        <begin position="25"/>
        <end position="67"/>
    </location>
</feature>
<dbReference type="InterPro" id="IPR012495">
    <property type="entry name" value="TadE-like_dom"/>
</dbReference>
<accession>A0A420WMF9</accession>
<proteinExistence type="predicted"/>
<comment type="caution">
    <text evidence="3">The sequence shown here is derived from an EMBL/GenBank/DDBJ whole genome shotgun (WGS) entry which is preliminary data.</text>
</comment>
<dbReference type="EMBL" id="RBII01000001">
    <property type="protein sequence ID" value="RKQ72075.1"/>
    <property type="molecule type" value="Genomic_DNA"/>
</dbReference>
<dbReference type="OrthoDB" id="7990385at2"/>
<sequence length="193" mass="21023">MSFITKTTFNRLYRRARRIRSSDDGSAAIEFAILAIPFLMLIFGIVELAIILFINSSMSYAVSEAGRQIRVGNFQACGGNSAEKFKELVCENMSSLGNCKGNVRVDVLTGSNFARIILPEAPDIDADEDAPNGSVDNTLGGNPVVARATYYYKLAMPAALTRLETREGSGIRMLYSSTAFRNEPFSTPGDCPI</sequence>
<feature type="transmembrane region" description="Helical" evidence="1">
    <location>
        <begin position="31"/>
        <end position="54"/>
    </location>
</feature>
<dbReference type="Proteomes" id="UP000282211">
    <property type="component" value="Unassembled WGS sequence"/>
</dbReference>
<keyword evidence="1" id="KW-1133">Transmembrane helix</keyword>
<evidence type="ECO:0000313" key="4">
    <source>
        <dbReference type="Proteomes" id="UP000282211"/>
    </source>
</evidence>
<dbReference type="AlphaFoldDB" id="A0A420WMF9"/>
<keyword evidence="4" id="KW-1185">Reference proteome</keyword>
<dbReference type="RefSeq" id="WP_121099967.1">
    <property type="nucleotide sequence ID" value="NZ_RBII01000001.1"/>
</dbReference>
<evidence type="ECO:0000256" key="1">
    <source>
        <dbReference type="SAM" id="Phobius"/>
    </source>
</evidence>